<name>A0A9R1C2G3_TRITD</name>
<proteinExistence type="predicted"/>
<dbReference type="EMBL" id="LT934124">
    <property type="protein sequence ID" value="VAI89938.1"/>
    <property type="molecule type" value="Genomic_DNA"/>
</dbReference>
<gene>
    <name evidence="2" type="ORF">TRITD_7Bv1G153450</name>
</gene>
<keyword evidence="1" id="KW-0472">Membrane</keyword>
<protein>
    <submittedName>
        <fullName evidence="2">Uncharacterized protein</fullName>
    </submittedName>
</protein>
<feature type="transmembrane region" description="Helical" evidence="1">
    <location>
        <begin position="101"/>
        <end position="125"/>
    </location>
</feature>
<keyword evidence="3" id="KW-1185">Reference proteome</keyword>
<dbReference type="Gramene" id="TRITD7Bv1G153450.3">
    <property type="protein sequence ID" value="TRITD7Bv1G153450.3"/>
    <property type="gene ID" value="TRITD7Bv1G153450"/>
</dbReference>
<organism evidence="2 3">
    <name type="scientific">Triticum turgidum subsp. durum</name>
    <name type="common">Durum wheat</name>
    <name type="synonym">Triticum durum</name>
    <dbReference type="NCBI Taxonomy" id="4567"/>
    <lineage>
        <taxon>Eukaryota</taxon>
        <taxon>Viridiplantae</taxon>
        <taxon>Streptophyta</taxon>
        <taxon>Embryophyta</taxon>
        <taxon>Tracheophyta</taxon>
        <taxon>Spermatophyta</taxon>
        <taxon>Magnoliopsida</taxon>
        <taxon>Liliopsida</taxon>
        <taxon>Poales</taxon>
        <taxon>Poaceae</taxon>
        <taxon>BOP clade</taxon>
        <taxon>Pooideae</taxon>
        <taxon>Triticodae</taxon>
        <taxon>Triticeae</taxon>
        <taxon>Triticinae</taxon>
        <taxon>Triticum</taxon>
    </lineage>
</organism>
<keyword evidence="1" id="KW-0812">Transmembrane</keyword>
<keyword evidence="1" id="KW-1133">Transmembrane helix</keyword>
<accession>A0A9R1C2G3</accession>
<reference evidence="2 3" key="1">
    <citation type="submission" date="2017-09" db="EMBL/GenBank/DDBJ databases">
        <authorList>
            <consortium name="International Durum Wheat Genome Sequencing Consortium (IDWGSC)"/>
            <person name="Milanesi L."/>
        </authorList>
    </citation>
    <scope>NUCLEOTIDE SEQUENCE [LARGE SCALE GENOMIC DNA]</scope>
    <source>
        <strain evidence="3">cv. Svevo</strain>
    </source>
</reference>
<dbReference type="AlphaFoldDB" id="A0A9R1C2G3"/>
<evidence type="ECO:0000256" key="1">
    <source>
        <dbReference type="SAM" id="Phobius"/>
    </source>
</evidence>
<sequence>MEALLQGPQLPPFLSKTYDLEGEPQLDGVISWGPSSCGILPPLTGTCSRTTSSTRSSPASSASSTPTCVSYHCPILCSHLSFLLQSLTGLLFMMPSSAGEALCFCLVSGTLFRMLYFWFCSFWFLLMYSTQICCVYIYIYILFVLPFILLVRGVVVCNANLVFLLLAESWSVMPIWPFPKELVYLHH</sequence>
<dbReference type="Proteomes" id="UP000324705">
    <property type="component" value="Chromosome 7B"/>
</dbReference>
<feature type="transmembrane region" description="Helical" evidence="1">
    <location>
        <begin position="137"/>
        <end position="166"/>
    </location>
</feature>
<evidence type="ECO:0000313" key="2">
    <source>
        <dbReference type="EMBL" id="VAI89938.1"/>
    </source>
</evidence>
<evidence type="ECO:0000313" key="3">
    <source>
        <dbReference type="Proteomes" id="UP000324705"/>
    </source>
</evidence>